<evidence type="ECO:0000313" key="2">
    <source>
        <dbReference type="Proteomes" id="UP000265520"/>
    </source>
</evidence>
<protein>
    <submittedName>
        <fullName evidence="1">Uncharacterized protein</fullName>
    </submittedName>
</protein>
<feature type="non-terminal residue" evidence="1">
    <location>
        <position position="1"/>
    </location>
</feature>
<name>A0A392QG99_9FABA</name>
<proteinExistence type="predicted"/>
<dbReference type="AlphaFoldDB" id="A0A392QG99"/>
<dbReference type="EMBL" id="LXQA010133046">
    <property type="protein sequence ID" value="MCI22907.1"/>
    <property type="molecule type" value="Genomic_DNA"/>
</dbReference>
<accession>A0A392QG99</accession>
<dbReference type="Proteomes" id="UP000265520">
    <property type="component" value="Unassembled WGS sequence"/>
</dbReference>
<organism evidence="1 2">
    <name type="scientific">Trifolium medium</name>
    <dbReference type="NCBI Taxonomy" id="97028"/>
    <lineage>
        <taxon>Eukaryota</taxon>
        <taxon>Viridiplantae</taxon>
        <taxon>Streptophyta</taxon>
        <taxon>Embryophyta</taxon>
        <taxon>Tracheophyta</taxon>
        <taxon>Spermatophyta</taxon>
        <taxon>Magnoliopsida</taxon>
        <taxon>eudicotyledons</taxon>
        <taxon>Gunneridae</taxon>
        <taxon>Pentapetalae</taxon>
        <taxon>rosids</taxon>
        <taxon>fabids</taxon>
        <taxon>Fabales</taxon>
        <taxon>Fabaceae</taxon>
        <taxon>Papilionoideae</taxon>
        <taxon>50 kb inversion clade</taxon>
        <taxon>NPAAA clade</taxon>
        <taxon>Hologalegina</taxon>
        <taxon>IRL clade</taxon>
        <taxon>Trifolieae</taxon>
        <taxon>Trifolium</taxon>
    </lineage>
</organism>
<keyword evidence="2" id="KW-1185">Reference proteome</keyword>
<evidence type="ECO:0000313" key="1">
    <source>
        <dbReference type="EMBL" id="MCI22907.1"/>
    </source>
</evidence>
<comment type="caution">
    <text evidence="1">The sequence shown here is derived from an EMBL/GenBank/DDBJ whole genome shotgun (WGS) entry which is preliminary data.</text>
</comment>
<reference evidence="1 2" key="1">
    <citation type="journal article" date="2018" name="Front. Plant Sci.">
        <title>Red Clover (Trifolium pratense) and Zigzag Clover (T. medium) - A Picture of Genomic Similarities and Differences.</title>
        <authorList>
            <person name="Dluhosova J."/>
            <person name="Istvanek J."/>
            <person name="Nedelnik J."/>
            <person name="Repkova J."/>
        </authorList>
    </citation>
    <scope>NUCLEOTIDE SEQUENCE [LARGE SCALE GENOMIC DNA]</scope>
    <source>
        <strain evidence="2">cv. 10/8</strain>
        <tissue evidence="1">Leaf</tissue>
    </source>
</reference>
<sequence>GSGVDASFEFHDLVKCTFWFDHRPRKHLRDRDSRPRNPTVYYITFNAKAKGDPSSSPDIIIFQAKISIGEDKLPVVQECRIKI</sequence>